<dbReference type="InterPro" id="IPR011009">
    <property type="entry name" value="Kinase-like_dom_sf"/>
</dbReference>
<organism evidence="2 3">
    <name type="scientific">Cadophora malorum</name>
    <dbReference type="NCBI Taxonomy" id="108018"/>
    <lineage>
        <taxon>Eukaryota</taxon>
        <taxon>Fungi</taxon>
        <taxon>Dikarya</taxon>
        <taxon>Ascomycota</taxon>
        <taxon>Pezizomycotina</taxon>
        <taxon>Leotiomycetes</taxon>
        <taxon>Helotiales</taxon>
        <taxon>Ploettnerulaceae</taxon>
        <taxon>Cadophora</taxon>
    </lineage>
</organism>
<feature type="region of interest" description="Disordered" evidence="1">
    <location>
        <begin position="789"/>
        <end position="831"/>
    </location>
</feature>
<feature type="region of interest" description="Disordered" evidence="1">
    <location>
        <begin position="846"/>
        <end position="874"/>
    </location>
</feature>
<dbReference type="PANTHER" id="PTHR37542">
    <property type="entry name" value="HELO DOMAIN-CONTAINING PROTEIN-RELATED"/>
    <property type="match status" value="1"/>
</dbReference>
<dbReference type="SUPFAM" id="SSF56112">
    <property type="entry name" value="Protein kinase-like (PK-like)"/>
    <property type="match status" value="1"/>
</dbReference>
<proteinExistence type="predicted"/>
<evidence type="ECO:0000256" key="1">
    <source>
        <dbReference type="SAM" id="MobiDB-lite"/>
    </source>
</evidence>
<feature type="region of interest" description="Disordered" evidence="1">
    <location>
        <begin position="102"/>
        <end position="121"/>
    </location>
</feature>
<dbReference type="EMBL" id="JAFJYH010000248">
    <property type="protein sequence ID" value="KAG4414806.1"/>
    <property type="molecule type" value="Genomic_DNA"/>
</dbReference>
<feature type="compositionally biased region" description="Acidic residues" evidence="1">
    <location>
        <begin position="794"/>
        <end position="805"/>
    </location>
</feature>
<feature type="region of interest" description="Disordered" evidence="1">
    <location>
        <begin position="153"/>
        <end position="191"/>
    </location>
</feature>
<comment type="caution">
    <text evidence="2">The sequence shown here is derived from an EMBL/GenBank/DDBJ whole genome shotgun (WGS) entry which is preliminary data.</text>
</comment>
<dbReference type="AlphaFoldDB" id="A0A8H7W1Y7"/>
<sequence length="1246" mass="139760">MESLFSLPLPFQRRLTKMYTDTKSSYDFVKEPVQSAEDPELMSLHRKLRIQKDRLVSWGLEWSDPTQSPDIDESINKAGLSELVGSVMSTIKEILAEAEPLWQSSKQRSSDEKGPVSEKSIDRKPSLIVWDKSRFQDLVRDLTMSIDTLYDLSRTRQSPRKPPLKSEESSGSLQAKSPATEEKMFESTRMQTPQQIDPKSLIWPRDLKSIQAGTLPPAKSRNQIVFMRRPTSVSEPRKYGASTPIVPVLLEYAPYDPIYSITGITPSMTRFEKLFAALSQAYLSSERILSGLLSLIGYFEEPDQSRFCLLYALPTNFGPVDIESPKMPSISFLSDLLFSRNYEPSLEVKYRLAYNISNAVFDLHSKGVVHGNIISSNVLFFEHQSKGRFDFTQINMRQSYLTSCDLFSDNATDSSNAPTDPRIALYRHPLDPRTTRYTRLTSESKSLDLYGLAMLLLEIGLWTSLPEIFPTVSTVPDNPAGTFRKLAARCGSLYVNAVRACWGAPEDELSQKARPDVMHQKVLWKVSKALDTCCTLDESSDESNEDSDDSLLELSTLVKPSRSTTPQRRMISDSKPPAITLVTTPPTAPPPRRSEKSAYEKASTSFNERLTWPEKPLPIVPPPVVEKLKPKLRTYPSIRISQEQLDYWHTGLMPHINHVLRNFYKKYPESVEISLESIGESPTTTKPTILVICTSVNKVRSILKKSLVYDKSTYGLKVCRGKVVRSRKHGPKRSMADELGNIKAANGDHQDRPMNGASIGAYVGERHLPPVSFGGLIMVDNKPYGMTVHHMLDDPSDGEEEEEETPAPIHRSSAYSSELPDLTLSESSVFDSGDEEYMYTLSDYESDFSEGEQESDDEIEEDEEYDDTLSDDYMEPGDVKGIPQGCGEEYLITQPAIDDVSEDFFPNEETRDEDHLDSFQLGEVYASSGIRRRTENGTVHEIDWALFEFSEERCPQENHIKNGDRFCHRKPSEYPRAVAPAKDLSNLEVHCMARTSGLQSGRILPGLVIVKIFGRQTPSSSYQVAGKMLGIPGDSGAWVVDNKDGRACGHVLAWSSKKRVAYICPMDVLVRDIGETLNATSISLPGGEELYSRAKSIAPTSAPITLAEPNIRIQNENEEQRETIGVNADINSEEITQLLRELKLPPTPEQIDGIDPSSLNSFSQKDFEDVGKDRERERGMEYPPFQLLGRTERTNRPARYTQQQNVGFMKGPGMDGGWGSLRVDEQEMHDSGVEADTQVEVGVGRG</sequence>
<feature type="compositionally biased region" description="Basic and acidic residues" evidence="1">
    <location>
        <begin position="108"/>
        <end position="121"/>
    </location>
</feature>
<keyword evidence="3" id="KW-1185">Reference proteome</keyword>
<dbReference type="Proteomes" id="UP000664132">
    <property type="component" value="Unassembled WGS sequence"/>
</dbReference>
<feature type="region of interest" description="Disordered" evidence="1">
    <location>
        <begin position="556"/>
        <end position="600"/>
    </location>
</feature>
<protein>
    <recommendedName>
        <fullName evidence="4">Protein kinase domain-containing protein</fullName>
    </recommendedName>
</protein>
<evidence type="ECO:0000313" key="2">
    <source>
        <dbReference type="EMBL" id="KAG4414806.1"/>
    </source>
</evidence>
<dbReference type="PANTHER" id="PTHR37542:SF2">
    <property type="entry name" value="PROTEIN KINASE DOMAIN-CONTAINING PROTEIN"/>
    <property type="match status" value="1"/>
</dbReference>
<dbReference type="OrthoDB" id="5418235at2759"/>
<evidence type="ECO:0000313" key="3">
    <source>
        <dbReference type="Proteomes" id="UP000664132"/>
    </source>
</evidence>
<name>A0A8H7W1Y7_9HELO</name>
<gene>
    <name evidence="2" type="ORF">IFR04_012078</name>
</gene>
<dbReference type="Gene3D" id="1.10.510.10">
    <property type="entry name" value="Transferase(Phosphotransferase) domain 1"/>
    <property type="match status" value="1"/>
</dbReference>
<accession>A0A8H7W1Y7</accession>
<evidence type="ECO:0008006" key="4">
    <source>
        <dbReference type="Google" id="ProtNLM"/>
    </source>
</evidence>
<reference evidence="2" key="1">
    <citation type="submission" date="2021-02" db="EMBL/GenBank/DDBJ databases">
        <title>Genome sequence Cadophora malorum strain M34.</title>
        <authorList>
            <person name="Stefanovic E."/>
            <person name="Vu D."/>
            <person name="Scully C."/>
            <person name="Dijksterhuis J."/>
            <person name="Roader J."/>
            <person name="Houbraken J."/>
        </authorList>
    </citation>
    <scope>NUCLEOTIDE SEQUENCE</scope>
    <source>
        <strain evidence="2">M34</strain>
    </source>
</reference>
<feature type="region of interest" description="Disordered" evidence="1">
    <location>
        <begin position="1146"/>
        <end position="1173"/>
    </location>
</feature>
<feature type="compositionally biased region" description="Low complexity" evidence="1">
    <location>
        <begin position="576"/>
        <end position="585"/>
    </location>
</feature>